<organism evidence="1 2">
    <name type="scientific">Sarcophilus harrisii</name>
    <name type="common">Tasmanian devil</name>
    <name type="synonym">Sarcophilus laniarius</name>
    <dbReference type="NCBI Taxonomy" id="9305"/>
    <lineage>
        <taxon>Eukaryota</taxon>
        <taxon>Metazoa</taxon>
        <taxon>Chordata</taxon>
        <taxon>Craniata</taxon>
        <taxon>Vertebrata</taxon>
        <taxon>Euteleostomi</taxon>
        <taxon>Mammalia</taxon>
        <taxon>Metatheria</taxon>
        <taxon>Dasyuromorphia</taxon>
        <taxon>Dasyuridae</taxon>
        <taxon>Sarcophilus</taxon>
    </lineage>
</organism>
<dbReference type="SUPFAM" id="SSF53067">
    <property type="entry name" value="Actin-like ATPase domain"/>
    <property type="match status" value="1"/>
</dbReference>
<proteinExistence type="predicted"/>
<evidence type="ECO:0008006" key="3">
    <source>
        <dbReference type="Google" id="ProtNLM"/>
    </source>
</evidence>
<protein>
    <recommendedName>
        <fullName evidence="3">N-acetylglucosamine kinase</fullName>
    </recommendedName>
</protein>
<dbReference type="Gene3D" id="3.30.420.40">
    <property type="match status" value="1"/>
</dbReference>
<dbReference type="Proteomes" id="UP000007648">
    <property type="component" value="Unassembled WGS sequence"/>
</dbReference>
<dbReference type="PANTHER" id="PTHR12862">
    <property type="entry name" value="BADF TYPE ATPASE DOMAIN-CONTAINING PROTEIN"/>
    <property type="match status" value="1"/>
</dbReference>
<name>A0A7N4PUP3_SARHA</name>
<dbReference type="GeneTree" id="ENSGT00510000047418"/>
<reference evidence="1" key="2">
    <citation type="submission" date="2025-08" db="UniProtKB">
        <authorList>
            <consortium name="Ensembl"/>
        </authorList>
    </citation>
    <scope>IDENTIFICATION</scope>
</reference>
<reference evidence="1 2" key="1">
    <citation type="journal article" date="2011" name="Proc. Natl. Acad. Sci. U.S.A.">
        <title>Genetic diversity and population structure of the endangered marsupial Sarcophilus harrisii (Tasmanian devil).</title>
        <authorList>
            <person name="Miller W."/>
            <person name="Hayes V.M."/>
            <person name="Ratan A."/>
            <person name="Petersen D.C."/>
            <person name="Wittekindt N.E."/>
            <person name="Miller J."/>
            <person name="Walenz B."/>
            <person name="Knight J."/>
            <person name="Qi J."/>
            <person name="Zhao F."/>
            <person name="Wang Q."/>
            <person name="Bedoya-Reina O.C."/>
            <person name="Katiyar N."/>
            <person name="Tomsho L.P."/>
            <person name="Kasson L.M."/>
            <person name="Hardie R.A."/>
            <person name="Woodbridge P."/>
            <person name="Tindall E.A."/>
            <person name="Bertelsen M.F."/>
            <person name="Dixon D."/>
            <person name="Pyecroft S."/>
            <person name="Helgen K.M."/>
            <person name="Lesk A.M."/>
            <person name="Pringle T.H."/>
            <person name="Patterson N."/>
            <person name="Zhang Y."/>
            <person name="Kreiss A."/>
            <person name="Woods G.M."/>
            <person name="Jones M.E."/>
            <person name="Schuster S.C."/>
        </authorList>
    </citation>
    <scope>NUCLEOTIDE SEQUENCE [LARGE SCALE GENOMIC DNA]</scope>
</reference>
<dbReference type="PANTHER" id="PTHR12862:SF0">
    <property type="entry name" value="N-ACETYL-D-GLUCOSAMINE KINASE"/>
    <property type="match status" value="1"/>
</dbReference>
<dbReference type="FunCoup" id="A0A7N4PUP3">
    <property type="interactions" value="768"/>
</dbReference>
<evidence type="ECO:0000313" key="2">
    <source>
        <dbReference type="Proteomes" id="UP000007648"/>
    </source>
</evidence>
<keyword evidence="2" id="KW-1185">Reference proteome</keyword>
<accession>A0A7N4PUP3</accession>
<dbReference type="InParanoid" id="A0A7N4PUP3"/>
<dbReference type="InterPro" id="IPR039758">
    <property type="entry name" value="NAGK-like"/>
</dbReference>
<sequence length="198" mass="22455">MWETFAYRTALRTYWIAHMGVKTVFDTMDNLEVSPHSTDFVKRAMFDYFKVSDRMGLLTHLYRTFDKSNFAGFCQKIAEGACQGDALCHHIFRKAGEVLAKHILAVLPKIQSELFQEPMGLPILCVGSVWNSWELLEEGFVSTLAEGRKIQRAFSKFTLLKLTHSSALGGASLGARVIGRKLPLNYDHTADPFFEHTF</sequence>
<dbReference type="InterPro" id="IPR043129">
    <property type="entry name" value="ATPase_NBD"/>
</dbReference>
<reference evidence="1" key="3">
    <citation type="submission" date="2025-09" db="UniProtKB">
        <authorList>
            <consortium name="Ensembl"/>
        </authorList>
    </citation>
    <scope>IDENTIFICATION</scope>
</reference>
<dbReference type="GO" id="GO:0045127">
    <property type="term" value="F:N-acetylglucosamine kinase activity"/>
    <property type="evidence" value="ECO:0007669"/>
    <property type="project" value="InterPro"/>
</dbReference>
<dbReference type="Ensembl" id="ENSSHAT00000043576.1">
    <property type="protein sequence ID" value="ENSSHAP00000042686.1"/>
    <property type="gene ID" value="ENSSHAG00000028732.1"/>
</dbReference>
<dbReference type="AlphaFoldDB" id="A0A7N4PUP3"/>
<evidence type="ECO:0000313" key="1">
    <source>
        <dbReference type="Ensembl" id="ENSSHAP00000042686.1"/>
    </source>
</evidence>